<dbReference type="RefSeq" id="WP_150094905.1">
    <property type="nucleotide sequence ID" value="NZ_JBFUOH010000135.1"/>
</dbReference>
<evidence type="ECO:0000256" key="5">
    <source>
        <dbReference type="ARBA" id="ARBA00022741"/>
    </source>
</evidence>
<dbReference type="PROSITE" id="PS00697">
    <property type="entry name" value="DNA_LIGASE_A1"/>
    <property type="match status" value="1"/>
</dbReference>
<keyword evidence="2 14" id="KW-0132">Cell division</keyword>
<dbReference type="InterPro" id="IPR000977">
    <property type="entry name" value="DNA_ligase_ATP-dep"/>
</dbReference>
<evidence type="ECO:0000256" key="2">
    <source>
        <dbReference type="ARBA" id="ARBA00022618"/>
    </source>
</evidence>
<evidence type="ECO:0000313" key="19">
    <source>
        <dbReference type="Proteomes" id="UP000322981"/>
    </source>
</evidence>
<dbReference type="SUPFAM" id="SSF117018">
    <property type="entry name" value="ATP-dependent DNA ligase DNA-binding domain"/>
    <property type="match status" value="1"/>
</dbReference>
<dbReference type="CDD" id="cd07901">
    <property type="entry name" value="Adenylation_DNA_ligase_Arch_LigB"/>
    <property type="match status" value="1"/>
</dbReference>
<evidence type="ECO:0000256" key="14">
    <source>
        <dbReference type="HAMAP-Rule" id="MF_00407"/>
    </source>
</evidence>
<evidence type="ECO:0000256" key="7">
    <source>
        <dbReference type="ARBA" id="ARBA00022840"/>
    </source>
</evidence>
<feature type="binding site" evidence="14">
    <location>
        <position position="402"/>
    </location>
    <ligand>
        <name>ATP</name>
        <dbReference type="ChEBI" id="CHEBI:30616"/>
    </ligand>
</feature>
<dbReference type="InterPro" id="IPR050191">
    <property type="entry name" value="ATP-dep_DNA_ligase"/>
</dbReference>
<keyword evidence="11 14" id="KW-0131">Cell cycle</keyword>
<evidence type="ECO:0000256" key="4">
    <source>
        <dbReference type="ARBA" id="ARBA00022723"/>
    </source>
</evidence>
<dbReference type="PANTHER" id="PTHR45674:SF13">
    <property type="entry name" value="DNA LIGASE-RELATED"/>
    <property type="match status" value="1"/>
</dbReference>
<dbReference type="GO" id="GO:0003677">
    <property type="term" value="F:DNA binding"/>
    <property type="evidence" value="ECO:0007669"/>
    <property type="project" value="InterPro"/>
</dbReference>
<dbReference type="EMBL" id="VWXX01000057">
    <property type="protein sequence ID" value="KAA6181896.1"/>
    <property type="molecule type" value="Genomic_DNA"/>
</dbReference>
<keyword evidence="4 14" id="KW-0479">Metal-binding</keyword>
<dbReference type="Proteomes" id="UP000322981">
    <property type="component" value="Unassembled WGS sequence"/>
</dbReference>
<dbReference type="FunFam" id="2.40.50.140:FF:000163">
    <property type="entry name" value="Probable DNA ligase"/>
    <property type="match status" value="1"/>
</dbReference>
<keyword evidence="5 14" id="KW-0547">Nucleotide-binding</keyword>
<evidence type="ECO:0000256" key="13">
    <source>
        <dbReference type="ARBA" id="ARBA00054532"/>
    </source>
</evidence>
<evidence type="ECO:0000256" key="6">
    <source>
        <dbReference type="ARBA" id="ARBA00022763"/>
    </source>
</evidence>
<evidence type="ECO:0000259" key="17">
    <source>
        <dbReference type="PROSITE" id="PS50160"/>
    </source>
</evidence>
<dbReference type="GO" id="GO:0006310">
    <property type="term" value="P:DNA recombination"/>
    <property type="evidence" value="ECO:0007669"/>
    <property type="project" value="UniProtKB-UniRule"/>
</dbReference>
<evidence type="ECO:0000313" key="18">
    <source>
        <dbReference type="EMBL" id="KAA6181896.1"/>
    </source>
</evidence>
<dbReference type="GO" id="GO:0046872">
    <property type="term" value="F:metal ion binding"/>
    <property type="evidence" value="ECO:0007669"/>
    <property type="project" value="UniProtKB-KW"/>
</dbReference>
<keyword evidence="1 14" id="KW-0436">Ligase</keyword>
<keyword evidence="7 14" id="KW-0067">ATP-binding</keyword>
<dbReference type="NCBIfam" id="NF002868">
    <property type="entry name" value="PRK03180.1"/>
    <property type="match status" value="1"/>
</dbReference>
<dbReference type="InterPro" id="IPR012308">
    <property type="entry name" value="DNA_ligase_ATP-dep_N"/>
</dbReference>
<dbReference type="InterPro" id="IPR022865">
    <property type="entry name" value="DNA_ligae_ATP-dep_bac/arc"/>
</dbReference>
<proteinExistence type="inferred from homology"/>
<keyword evidence="19" id="KW-1185">Reference proteome</keyword>
<keyword evidence="8 14" id="KW-0460">Magnesium</keyword>
<accession>A0A5M8FDW7</accession>
<organism evidence="18 19">
    <name type="scientific">Thiohalocapsa marina</name>
    <dbReference type="NCBI Taxonomy" id="424902"/>
    <lineage>
        <taxon>Bacteria</taxon>
        <taxon>Pseudomonadati</taxon>
        <taxon>Pseudomonadota</taxon>
        <taxon>Gammaproteobacteria</taxon>
        <taxon>Chromatiales</taxon>
        <taxon>Chromatiaceae</taxon>
        <taxon>Thiohalocapsa</taxon>
    </lineage>
</organism>
<evidence type="ECO:0000256" key="12">
    <source>
        <dbReference type="ARBA" id="ARBA00034003"/>
    </source>
</evidence>
<dbReference type="GO" id="GO:0005524">
    <property type="term" value="F:ATP binding"/>
    <property type="evidence" value="ECO:0007669"/>
    <property type="project" value="UniProtKB-UniRule"/>
</dbReference>
<feature type="binding site" evidence="14">
    <location>
        <position position="290"/>
    </location>
    <ligand>
        <name>ATP</name>
        <dbReference type="ChEBI" id="CHEBI:30616"/>
    </ligand>
</feature>
<dbReference type="InterPro" id="IPR016059">
    <property type="entry name" value="DNA_ligase_ATP-dep_CS"/>
</dbReference>
<evidence type="ECO:0000256" key="10">
    <source>
        <dbReference type="ARBA" id="ARBA00023204"/>
    </source>
</evidence>
<keyword evidence="9 14" id="KW-0233">DNA recombination</keyword>
<evidence type="ECO:0000256" key="16">
    <source>
        <dbReference type="RuleBase" id="RU004196"/>
    </source>
</evidence>
<feature type="binding site" evidence="14">
    <location>
        <position position="330"/>
    </location>
    <ligand>
        <name>ATP</name>
        <dbReference type="ChEBI" id="CHEBI:30616"/>
    </ligand>
</feature>
<evidence type="ECO:0000256" key="3">
    <source>
        <dbReference type="ARBA" id="ARBA00022705"/>
    </source>
</evidence>
<comment type="function">
    <text evidence="13 14">DNA ligase that seals nicks in double-stranded DNA during DNA replication, DNA recombination and DNA repair.</text>
</comment>
<dbReference type="Gene3D" id="1.10.3260.10">
    <property type="entry name" value="DNA ligase, ATP-dependent, N-terminal domain"/>
    <property type="match status" value="1"/>
</dbReference>
<feature type="binding site" evidence="14">
    <location>
        <position position="246"/>
    </location>
    <ligand>
        <name>ATP</name>
        <dbReference type="ChEBI" id="CHEBI:30616"/>
    </ligand>
</feature>
<dbReference type="SUPFAM" id="SSF50249">
    <property type="entry name" value="Nucleic acid-binding proteins"/>
    <property type="match status" value="1"/>
</dbReference>
<protein>
    <recommendedName>
        <fullName evidence="14">Probable DNA ligase</fullName>
        <ecNumber evidence="14">6.5.1.1</ecNumber>
    </recommendedName>
    <alternativeName>
        <fullName evidence="14">Polydeoxyribonucleotide synthase [ATP]</fullName>
    </alternativeName>
</protein>
<dbReference type="Pfam" id="PF01068">
    <property type="entry name" value="DNA_ligase_A_M"/>
    <property type="match status" value="1"/>
</dbReference>
<feature type="binding site" evidence="14">
    <location>
        <position position="261"/>
    </location>
    <ligand>
        <name>ATP</name>
        <dbReference type="ChEBI" id="CHEBI:30616"/>
    </ligand>
</feature>
<feature type="domain" description="ATP-dependent DNA ligase family profile" evidence="17">
    <location>
        <begin position="318"/>
        <end position="442"/>
    </location>
</feature>
<dbReference type="GO" id="GO:0051301">
    <property type="term" value="P:cell division"/>
    <property type="evidence" value="ECO:0007669"/>
    <property type="project" value="UniProtKB-KW"/>
</dbReference>
<dbReference type="OrthoDB" id="9767858at2"/>
<dbReference type="SUPFAM" id="SSF56091">
    <property type="entry name" value="DNA ligase/mRNA capping enzyme, catalytic domain"/>
    <property type="match status" value="1"/>
</dbReference>
<name>A0A5M8FDW7_9GAMM</name>
<dbReference type="InterPro" id="IPR036599">
    <property type="entry name" value="DNA_ligase_N_sf"/>
</dbReference>
<evidence type="ECO:0000256" key="8">
    <source>
        <dbReference type="ARBA" id="ARBA00022842"/>
    </source>
</evidence>
<dbReference type="InterPro" id="IPR012309">
    <property type="entry name" value="DNA_ligase_ATP-dep_C"/>
</dbReference>
<comment type="catalytic activity">
    <reaction evidence="12 14 15">
        <text>ATP + (deoxyribonucleotide)n-3'-hydroxyl + 5'-phospho-(deoxyribonucleotide)m = (deoxyribonucleotide)n+m + AMP + diphosphate.</text>
        <dbReference type="EC" id="6.5.1.1"/>
    </reaction>
</comment>
<keyword evidence="6 14" id="KW-0227">DNA damage</keyword>
<keyword evidence="10 14" id="KW-0234">DNA repair</keyword>
<feature type="active site" description="N6-AMP-lysine intermediate" evidence="14">
    <location>
        <position position="241"/>
    </location>
</feature>
<dbReference type="Gene3D" id="2.40.50.140">
    <property type="entry name" value="Nucleic acid-binding proteins"/>
    <property type="match status" value="1"/>
</dbReference>
<sequence>MTRLIDLANASRALAATRSRAAKVDRLAALLRHCDRDAIAGSETGRNEVGGREIEQVARWLTGEIRPKTTPGSTPGRAGAARLHIGPAQMAATDAVEPAPQPRLTVTDLARRLDALADIRGSGSQTRRAAALAGLFAEATVDEQGFLRRLLLGELRQGALGAQMVEAIARAFDIPLGSVQRARMLRADIGEVARLAQSAGRAGLDALGLTLFQPIQPMLASAADDLADALAQLPEPLLEYKLDGARVQIHKSGRQVRVFSRQGNDVSAAVPELIDQVAALPASELVLDGETLALTQSGRPLPFQTTMRRFGRQQDDPALRQQLPLTVFCFDCLALDGETLIDAPLRTRRAALSETVPATMRTSFIEAANAARASDFLAQALAAGHEGLMAKDPGSTYAAGARGSHWLKLKQSHSLDLVVLAAEWGSGRRRGWLSNLHLGARDGAGGFIMLGKTFKGLTDQLLAWQTEQLLARAVARDDQIVHVRPELVVEIAFNELQQSRHYPGGLALRFARVKRYRPDKGPAEADDIHGVRALFERQVAYQPEPAHD</sequence>
<reference evidence="18 19" key="1">
    <citation type="submission" date="2019-09" db="EMBL/GenBank/DDBJ databases">
        <title>Whole-genome sequence of the purple sulfur bacterium Thiohalocapsa marina DSM 19078.</title>
        <authorList>
            <person name="Kyndt J.A."/>
            <person name="Meyer T.E."/>
        </authorList>
    </citation>
    <scope>NUCLEOTIDE SEQUENCE [LARGE SCALE GENOMIC DNA]</scope>
    <source>
        <strain evidence="18 19">DSM 19078</strain>
    </source>
</reference>
<dbReference type="GO" id="GO:0006281">
    <property type="term" value="P:DNA repair"/>
    <property type="evidence" value="ECO:0007669"/>
    <property type="project" value="UniProtKB-UniRule"/>
</dbReference>
<evidence type="ECO:0000256" key="15">
    <source>
        <dbReference type="RuleBase" id="RU000617"/>
    </source>
</evidence>
<dbReference type="EC" id="6.5.1.1" evidence="14"/>
<dbReference type="InterPro" id="IPR012340">
    <property type="entry name" value="NA-bd_OB-fold"/>
</dbReference>
<evidence type="ECO:0000256" key="11">
    <source>
        <dbReference type="ARBA" id="ARBA00023306"/>
    </source>
</evidence>
<comment type="similarity">
    <text evidence="14 16">Belongs to the ATP-dependent DNA ligase family.</text>
</comment>
<comment type="caution">
    <text evidence="18">The sequence shown here is derived from an EMBL/GenBank/DDBJ whole genome shotgun (WGS) entry which is preliminary data.</text>
</comment>
<comment type="cofactor">
    <cofactor evidence="14">
        <name>Mg(2+)</name>
        <dbReference type="ChEBI" id="CHEBI:18420"/>
    </cofactor>
</comment>
<evidence type="ECO:0000256" key="1">
    <source>
        <dbReference type="ARBA" id="ARBA00022598"/>
    </source>
</evidence>
<dbReference type="InterPro" id="IPR012310">
    <property type="entry name" value="DNA_ligase_ATP-dep_cent"/>
</dbReference>
<keyword evidence="3 14" id="KW-0235">DNA replication</keyword>
<dbReference type="Pfam" id="PF04679">
    <property type="entry name" value="DNA_ligase_A_C"/>
    <property type="match status" value="1"/>
</dbReference>
<dbReference type="HAMAP" id="MF_00407">
    <property type="entry name" value="DNA_ligase"/>
    <property type="match status" value="1"/>
</dbReference>
<dbReference type="AlphaFoldDB" id="A0A5M8FDW7"/>
<evidence type="ECO:0000256" key="9">
    <source>
        <dbReference type="ARBA" id="ARBA00023172"/>
    </source>
</evidence>
<gene>
    <name evidence="14" type="primary">lig</name>
    <name evidence="18" type="ORF">F2Q65_18655</name>
</gene>
<feature type="binding site" evidence="14">
    <location>
        <position position="239"/>
    </location>
    <ligand>
        <name>ATP</name>
        <dbReference type="ChEBI" id="CHEBI:30616"/>
    </ligand>
</feature>
<dbReference type="PROSITE" id="PS50160">
    <property type="entry name" value="DNA_LIGASE_A3"/>
    <property type="match status" value="1"/>
</dbReference>
<dbReference type="NCBIfam" id="TIGR00574">
    <property type="entry name" value="dnl1"/>
    <property type="match status" value="1"/>
</dbReference>
<dbReference type="GO" id="GO:0003910">
    <property type="term" value="F:DNA ligase (ATP) activity"/>
    <property type="evidence" value="ECO:0007669"/>
    <property type="project" value="UniProtKB-UniRule"/>
</dbReference>
<dbReference type="GO" id="GO:0006260">
    <property type="term" value="P:DNA replication"/>
    <property type="evidence" value="ECO:0007669"/>
    <property type="project" value="UniProtKB-UniRule"/>
</dbReference>
<dbReference type="PANTHER" id="PTHR45674">
    <property type="entry name" value="DNA LIGASE 1/3 FAMILY MEMBER"/>
    <property type="match status" value="1"/>
</dbReference>
<dbReference type="Pfam" id="PF04675">
    <property type="entry name" value="DNA_ligase_A_N"/>
    <property type="match status" value="1"/>
</dbReference>
<dbReference type="Gene3D" id="3.30.470.30">
    <property type="entry name" value="DNA ligase/mRNA capping enzyme"/>
    <property type="match status" value="1"/>
</dbReference>
<dbReference type="GO" id="GO:0071897">
    <property type="term" value="P:DNA biosynthetic process"/>
    <property type="evidence" value="ECO:0007669"/>
    <property type="project" value="InterPro"/>
</dbReference>
<feature type="binding site" evidence="14">
    <location>
        <position position="408"/>
    </location>
    <ligand>
        <name>ATP</name>
        <dbReference type="ChEBI" id="CHEBI:30616"/>
    </ligand>
</feature>